<protein>
    <submittedName>
        <fullName evidence="6">LysR family transcriptional regulator</fullName>
    </submittedName>
</protein>
<dbReference type="Proteomes" id="UP001626536">
    <property type="component" value="Chromosome"/>
</dbReference>
<evidence type="ECO:0000313" key="6">
    <source>
        <dbReference type="EMBL" id="WOJ88431.1"/>
    </source>
</evidence>
<dbReference type="PROSITE" id="PS50931">
    <property type="entry name" value="HTH_LYSR"/>
    <property type="match status" value="1"/>
</dbReference>
<dbReference type="InterPro" id="IPR036390">
    <property type="entry name" value="WH_DNA-bd_sf"/>
</dbReference>
<feature type="domain" description="HTH lysR-type" evidence="5">
    <location>
        <begin position="3"/>
        <end position="59"/>
    </location>
</feature>
<dbReference type="InterPro" id="IPR036388">
    <property type="entry name" value="WH-like_DNA-bd_sf"/>
</dbReference>
<evidence type="ECO:0000256" key="3">
    <source>
        <dbReference type="ARBA" id="ARBA00023125"/>
    </source>
</evidence>
<proteinExistence type="inferred from homology"/>
<dbReference type="Gene3D" id="1.10.10.10">
    <property type="entry name" value="Winged helix-like DNA-binding domain superfamily/Winged helix DNA-binding domain"/>
    <property type="match status" value="1"/>
</dbReference>
<keyword evidence="3" id="KW-0238">DNA-binding</keyword>
<dbReference type="PANTHER" id="PTHR30346:SF0">
    <property type="entry name" value="HCA OPERON TRANSCRIPTIONAL ACTIVATOR HCAR"/>
    <property type="match status" value="1"/>
</dbReference>
<dbReference type="PANTHER" id="PTHR30346">
    <property type="entry name" value="TRANSCRIPTIONAL DUAL REGULATOR HCAR-RELATED"/>
    <property type="match status" value="1"/>
</dbReference>
<accession>A0ABZ0HNP7</accession>
<dbReference type="EMBL" id="CP136862">
    <property type="protein sequence ID" value="WOJ88431.1"/>
    <property type="molecule type" value="Genomic_DNA"/>
</dbReference>
<name>A0ABZ0HNP7_9HYPH</name>
<dbReference type="SUPFAM" id="SSF46785">
    <property type="entry name" value="Winged helix' DNA-binding domain"/>
    <property type="match status" value="1"/>
</dbReference>
<evidence type="ECO:0000256" key="1">
    <source>
        <dbReference type="ARBA" id="ARBA00009437"/>
    </source>
</evidence>
<evidence type="ECO:0000259" key="5">
    <source>
        <dbReference type="PROSITE" id="PS50931"/>
    </source>
</evidence>
<evidence type="ECO:0000256" key="4">
    <source>
        <dbReference type="ARBA" id="ARBA00023163"/>
    </source>
</evidence>
<reference evidence="6 7" key="1">
    <citation type="submission" date="2023-10" db="EMBL/GenBank/DDBJ databases">
        <title>Novel methanotroph of the genus Methylocapsa from a subarctic wetland.</title>
        <authorList>
            <person name="Belova S.E."/>
            <person name="Oshkin I.Y."/>
            <person name="Miroshnikov K."/>
            <person name="Dedysh S.N."/>
        </authorList>
    </citation>
    <scope>NUCLEOTIDE SEQUENCE [LARGE SCALE GENOMIC DNA]</scope>
    <source>
        <strain evidence="6 7">RX1</strain>
    </source>
</reference>
<dbReference type="Pfam" id="PF00126">
    <property type="entry name" value="HTH_1"/>
    <property type="match status" value="1"/>
</dbReference>
<dbReference type="InterPro" id="IPR000847">
    <property type="entry name" value="LysR_HTH_N"/>
</dbReference>
<keyword evidence="2" id="KW-0805">Transcription regulation</keyword>
<dbReference type="PRINTS" id="PR00039">
    <property type="entry name" value="HTHLYSR"/>
</dbReference>
<keyword evidence="7" id="KW-1185">Reference proteome</keyword>
<evidence type="ECO:0000256" key="2">
    <source>
        <dbReference type="ARBA" id="ARBA00023015"/>
    </source>
</evidence>
<keyword evidence="4" id="KW-0804">Transcription</keyword>
<gene>
    <name evidence="6" type="ORF">RZS28_11380</name>
</gene>
<evidence type="ECO:0000313" key="7">
    <source>
        <dbReference type="Proteomes" id="UP001626536"/>
    </source>
</evidence>
<sequence>MSVELRDLKWAIIAARHRSLRQAAETLNVRQSTLSRRLRDLELEVDASLFERSNGGTRP</sequence>
<organism evidence="6 7">
    <name type="scientific">Methylocapsa polymorpha</name>
    <dbReference type="NCBI Taxonomy" id="3080828"/>
    <lineage>
        <taxon>Bacteria</taxon>
        <taxon>Pseudomonadati</taxon>
        <taxon>Pseudomonadota</taxon>
        <taxon>Alphaproteobacteria</taxon>
        <taxon>Hyphomicrobiales</taxon>
        <taxon>Beijerinckiaceae</taxon>
        <taxon>Methylocapsa</taxon>
    </lineage>
</organism>
<comment type="similarity">
    <text evidence="1">Belongs to the LysR transcriptional regulatory family.</text>
</comment>
<dbReference type="RefSeq" id="WP_407337867.1">
    <property type="nucleotide sequence ID" value="NZ_CP136862.1"/>
</dbReference>